<dbReference type="InterPro" id="IPR029058">
    <property type="entry name" value="AB_hydrolase_fold"/>
</dbReference>
<evidence type="ECO:0000256" key="1">
    <source>
        <dbReference type="ARBA" id="ARBA00022801"/>
    </source>
</evidence>
<evidence type="ECO:0000259" key="2">
    <source>
        <dbReference type="Pfam" id="PF07859"/>
    </source>
</evidence>
<dbReference type="Pfam" id="PF07859">
    <property type="entry name" value="Abhydrolase_3"/>
    <property type="match status" value="1"/>
</dbReference>
<reference evidence="5" key="3">
    <citation type="submission" date="2025-04" db="UniProtKB">
        <authorList>
            <consortium name="RefSeq"/>
        </authorList>
    </citation>
    <scope>IDENTIFICATION</scope>
    <source>
        <strain evidence="5">CBS 304.34</strain>
    </source>
</reference>
<dbReference type="Gene3D" id="3.40.50.1820">
    <property type="entry name" value="alpha/beta hydrolase"/>
    <property type="match status" value="1"/>
</dbReference>
<dbReference type="GeneID" id="54454827"/>
<dbReference type="OrthoDB" id="408631at2759"/>
<dbReference type="GO" id="GO:0016787">
    <property type="term" value="F:hydrolase activity"/>
    <property type="evidence" value="ECO:0007669"/>
    <property type="project" value="UniProtKB-KW"/>
</dbReference>
<reference evidence="3 5" key="1">
    <citation type="journal article" date="2020" name="Stud. Mycol.">
        <title>101 Dothideomycetes genomes: a test case for predicting lifestyles and emergence of pathogens.</title>
        <authorList>
            <person name="Haridas S."/>
            <person name="Albert R."/>
            <person name="Binder M."/>
            <person name="Bloem J."/>
            <person name="Labutti K."/>
            <person name="Salamov A."/>
            <person name="Andreopoulos B."/>
            <person name="Baker S."/>
            <person name="Barry K."/>
            <person name="Bills G."/>
            <person name="Bluhm B."/>
            <person name="Cannon C."/>
            <person name="Castanera R."/>
            <person name="Culley D."/>
            <person name="Daum C."/>
            <person name="Ezra D."/>
            <person name="Gonzalez J."/>
            <person name="Henrissat B."/>
            <person name="Kuo A."/>
            <person name="Liang C."/>
            <person name="Lipzen A."/>
            <person name="Lutzoni F."/>
            <person name="Magnuson J."/>
            <person name="Mondo S."/>
            <person name="Nolan M."/>
            <person name="Ohm R."/>
            <person name="Pangilinan J."/>
            <person name="Park H.-J."/>
            <person name="Ramirez L."/>
            <person name="Alfaro M."/>
            <person name="Sun H."/>
            <person name="Tritt A."/>
            <person name="Yoshinaga Y."/>
            <person name="Zwiers L.-H."/>
            <person name="Turgeon B."/>
            <person name="Goodwin S."/>
            <person name="Spatafora J."/>
            <person name="Crous P."/>
            <person name="Grigoriev I."/>
        </authorList>
    </citation>
    <scope>NUCLEOTIDE SEQUENCE</scope>
    <source>
        <strain evidence="3 5">CBS 304.34</strain>
    </source>
</reference>
<keyword evidence="4" id="KW-1185">Reference proteome</keyword>
<dbReference type="PANTHER" id="PTHR48081:SF8">
    <property type="entry name" value="ALPHA_BETA HYDROLASE FOLD-3 DOMAIN-CONTAINING PROTEIN-RELATED"/>
    <property type="match status" value="1"/>
</dbReference>
<accession>A0A6A6YRH2</accession>
<organism evidence="3">
    <name type="scientific">Mytilinidion resinicola</name>
    <dbReference type="NCBI Taxonomy" id="574789"/>
    <lineage>
        <taxon>Eukaryota</taxon>
        <taxon>Fungi</taxon>
        <taxon>Dikarya</taxon>
        <taxon>Ascomycota</taxon>
        <taxon>Pezizomycotina</taxon>
        <taxon>Dothideomycetes</taxon>
        <taxon>Pleosporomycetidae</taxon>
        <taxon>Mytilinidiales</taxon>
        <taxon>Mytilinidiaceae</taxon>
        <taxon>Mytilinidion</taxon>
    </lineage>
</organism>
<dbReference type="Proteomes" id="UP000504636">
    <property type="component" value="Unplaced"/>
</dbReference>
<evidence type="ECO:0000313" key="3">
    <source>
        <dbReference type="EMBL" id="KAF2811400.1"/>
    </source>
</evidence>
<gene>
    <name evidence="3 5" type="ORF">BDZ99DRAFT_274740</name>
</gene>
<proteinExistence type="predicted"/>
<dbReference type="SUPFAM" id="SSF53474">
    <property type="entry name" value="alpha/beta-Hydrolases"/>
    <property type="match status" value="1"/>
</dbReference>
<dbReference type="AlphaFoldDB" id="A0A6A6YRH2"/>
<protein>
    <submittedName>
        <fullName evidence="3 5">Triacylglycerol lipase</fullName>
    </submittedName>
</protein>
<dbReference type="EMBL" id="MU003698">
    <property type="protein sequence ID" value="KAF2811400.1"/>
    <property type="molecule type" value="Genomic_DNA"/>
</dbReference>
<dbReference type="PANTHER" id="PTHR48081">
    <property type="entry name" value="AB HYDROLASE SUPERFAMILY PROTEIN C4A8.06C"/>
    <property type="match status" value="1"/>
</dbReference>
<dbReference type="RefSeq" id="XP_033578364.1">
    <property type="nucleotide sequence ID" value="XM_033713934.1"/>
</dbReference>
<evidence type="ECO:0000313" key="5">
    <source>
        <dbReference type="RefSeq" id="XP_033578364.1"/>
    </source>
</evidence>
<name>A0A6A6YRH2_9PEZI</name>
<reference evidence="5" key="2">
    <citation type="submission" date="2020-04" db="EMBL/GenBank/DDBJ databases">
        <authorList>
            <consortium name="NCBI Genome Project"/>
        </authorList>
    </citation>
    <scope>NUCLEOTIDE SEQUENCE</scope>
    <source>
        <strain evidence="5">CBS 304.34</strain>
    </source>
</reference>
<sequence>MPSGPWHPLLHSPPPRSISHSFLHPQPQYNHHSIHNYFSSISKMAAGVSHESLNPLNPVILPKLDPKFVEIYNKNVANTPNKPIDLNVLRKVYSRMYGYGTAAGPECAKEYELEVPGWSKYPGNITIRLYEPYGEEPEAGWPVHFDFHGGGWGLGDLETESHICRHICVKAGVIVVDVDYRLVPEYPFPIGVRDCEEVFRHVLSKAAEFKINPSIITFGGVSAGACIALIVNHLARDAGIPIKGVIVGTPTIADISTCATASDSPYSSIKEMEFAPLLNWARLKWFDTLKWDSLEKVDTVKRAEQERDVSWFRDIMQAPNCEGLADITVIMTAECDPLRDEGEAYGKLIEAKGNKVVVKRFKGVPHPFQHMDVALDQAREFIQDTVDYVKECQ</sequence>
<keyword evidence="1" id="KW-0378">Hydrolase</keyword>
<dbReference type="InterPro" id="IPR050300">
    <property type="entry name" value="GDXG_lipolytic_enzyme"/>
</dbReference>
<evidence type="ECO:0000313" key="4">
    <source>
        <dbReference type="Proteomes" id="UP000504636"/>
    </source>
</evidence>
<feature type="domain" description="Alpha/beta hydrolase fold-3" evidence="2">
    <location>
        <begin position="146"/>
        <end position="369"/>
    </location>
</feature>
<dbReference type="InterPro" id="IPR013094">
    <property type="entry name" value="AB_hydrolase_3"/>
</dbReference>